<evidence type="ECO:0000256" key="1">
    <source>
        <dbReference type="ARBA" id="ARBA00023015"/>
    </source>
</evidence>
<dbReference type="RefSeq" id="WP_112158589.1">
    <property type="nucleotide sequence ID" value="NZ_QKRX01000004.1"/>
</dbReference>
<evidence type="ECO:0000256" key="2">
    <source>
        <dbReference type="ARBA" id="ARBA00023125"/>
    </source>
</evidence>
<dbReference type="InterPro" id="IPR018060">
    <property type="entry name" value="HTH_AraC"/>
</dbReference>
<dbReference type="Gene3D" id="3.40.50.880">
    <property type="match status" value="1"/>
</dbReference>
<comment type="caution">
    <text evidence="5">The sequence shown here is derived from an EMBL/GenBank/DDBJ whole genome shotgun (WGS) entry which is preliminary data.</text>
</comment>
<dbReference type="InterPro" id="IPR020449">
    <property type="entry name" value="Tscrpt_reg_AraC-type_HTH"/>
</dbReference>
<dbReference type="CDD" id="cd03136">
    <property type="entry name" value="GATase1_AraC_ArgR_like"/>
    <property type="match status" value="1"/>
</dbReference>
<dbReference type="AlphaFoldDB" id="A0A364NN72"/>
<evidence type="ECO:0000259" key="4">
    <source>
        <dbReference type="PROSITE" id="PS01124"/>
    </source>
</evidence>
<dbReference type="OrthoDB" id="6057514at2"/>
<dbReference type="PANTHER" id="PTHR43130">
    <property type="entry name" value="ARAC-FAMILY TRANSCRIPTIONAL REGULATOR"/>
    <property type="match status" value="1"/>
</dbReference>
<dbReference type="Pfam" id="PF12833">
    <property type="entry name" value="HTH_18"/>
    <property type="match status" value="1"/>
</dbReference>
<dbReference type="Proteomes" id="UP000250744">
    <property type="component" value="Unassembled WGS sequence"/>
</dbReference>
<dbReference type="InterPro" id="IPR009057">
    <property type="entry name" value="Homeodomain-like_sf"/>
</dbReference>
<dbReference type="FunFam" id="1.10.10.60:FF:000090">
    <property type="entry name" value="Transcriptional regulator ArgR, AraC family"/>
    <property type="match status" value="1"/>
</dbReference>
<keyword evidence="2" id="KW-0238">DNA-binding</keyword>
<dbReference type="InterPro" id="IPR029062">
    <property type="entry name" value="Class_I_gatase-like"/>
</dbReference>
<proteinExistence type="predicted"/>
<keyword evidence="3" id="KW-0804">Transcription</keyword>
<keyword evidence="6" id="KW-1185">Reference proteome</keyword>
<dbReference type="PRINTS" id="PR00032">
    <property type="entry name" value="HTHARAC"/>
</dbReference>
<gene>
    <name evidence="5" type="ORF">DN062_06835</name>
</gene>
<dbReference type="PROSITE" id="PS00041">
    <property type="entry name" value="HTH_ARAC_FAMILY_1"/>
    <property type="match status" value="1"/>
</dbReference>
<dbReference type="PANTHER" id="PTHR43130:SF3">
    <property type="entry name" value="HTH-TYPE TRANSCRIPTIONAL REGULATOR RV1931C"/>
    <property type="match status" value="1"/>
</dbReference>
<dbReference type="GO" id="GO:0003700">
    <property type="term" value="F:DNA-binding transcription factor activity"/>
    <property type="evidence" value="ECO:0007669"/>
    <property type="project" value="InterPro"/>
</dbReference>
<feature type="domain" description="HTH araC/xylS-type" evidence="4">
    <location>
        <begin position="230"/>
        <end position="328"/>
    </location>
</feature>
<dbReference type="EMBL" id="QKRX01000004">
    <property type="protein sequence ID" value="RAU18484.1"/>
    <property type="molecule type" value="Genomic_DNA"/>
</dbReference>
<reference evidence="5 6" key="1">
    <citation type="submission" date="2018-06" db="EMBL/GenBank/DDBJ databases">
        <title>Nitrincola tibetense sp. nov., isolated from Lake XuguoCo on Tibetan Plateau.</title>
        <authorList>
            <person name="Xing P."/>
        </authorList>
    </citation>
    <scope>NUCLEOTIDE SEQUENCE [LARGE SCALE GENOMIC DNA]</scope>
    <source>
        <strain evidence="6">xg18</strain>
    </source>
</reference>
<dbReference type="PROSITE" id="PS01124">
    <property type="entry name" value="HTH_ARAC_FAMILY_2"/>
    <property type="match status" value="1"/>
</dbReference>
<dbReference type="InterPro" id="IPR002818">
    <property type="entry name" value="DJ-1/PfpI"/>
</dbReference>
<protein>
    <submittedName>
        <fullName evidence="5">GlxA family transcriptional regulator</fullName>
    </submittedName>
</protein>
<evidence type="ECO:0000313" key="5">
    <source>
        <dbReference type="EMBL" id="RAU18484.1"/>
    </source>
</evidence>
<keyword evidence="1" id="KW-0805">Transcription regulation</keyword>
<sequence>MSSDVSSSRARSNATSSVKHIGFLLLDNFTLISLASAIEPLRMANQLSGKELYQWYTLSLGGRAVQASDGLSVTPDASTHESLSLDMVIVCGGIAPQRSASKEHLQWLQLQSRQHRQLGAICTGSWVLAMAGLLDHYEASIHWECIASMHEAYPRVELSSRLFSIDRDRFTSSGGTAPLDMMLNLIARDHGKDLSAGISDMFIYDRVRGEQDQQRVPLKHVLGSNQPKLLEIVALMESNLEELLTLDELASYVDLSRRQLERLFQKYLDCSPSRYYLKLRLIRARQLLKQSGLSIIEVASACGFASTPHFSKCYREYFGIPPREERQGMHSKTASSEELSLTPKVTLALAPLPSEGIKDRVSSAIKALAQARDEPTFASIALH</sequence>
<dbReference type="SUPFAM" id="SSF52317">
    <property type="entry name" value="Class I glutamine amidotransferase-like"/>
    <property type="match status" value="1"/>
</dbReference>
<dbReference type="Gene3D" id="1.10.10.60">
    <property type="entry name" value="Homeodomain-like"/>
    <property type="match status" value="1"/>
</dbReference>
<dbReference type="InterPro" id="IPR018062">
    <property type="entry name" value="HTH_AraC-typ_CS"/>
</dbReference>
<accession>A0A364NN72</accession>
<dbReference type="SMART" id="SM00342">
    <property type="entry name" value="HTH_ARAC"/>
    <property type="match status" value="1"/>
</dbReference>
<dbReference type="GO" id="GO:0043565">
    <property type="term" value="F:sequence-specific DNA binding"/>
    <property type="evidence" value="ECO:0007669"/>
    <property type="project" value="InterPro"/>
</dbReference>
<dbReference type="Pfam" id="PF01965">
    <property type="entry name" value="DJ-1_PfpI"/>
    <property type="match status" value="1"/>
</dbReference>
<dbReference type="SUPFAM" id="SSF46689">
    <property type="entry name" value="Homeodomain-like"/>
    <property type="match status" value="2"/>
</dbReference>
<evidence type="ECO:0000256" key="3">
    <source>
        <dbReference type="ARBA" id="ARBA00023163"/>
    </source>
</evidence>
<dbReference type="InterPro" id="IPR052158">
    <property type="entry name" value="INH-QAR"/>
</dbReference>
<evidence type="ECO:0000313" key="6">
    <source>
        <dbReference type="Proteomes" id="UP000250744"/>
    </source>
</evidence>
<organism evidence="5 6">
    <name type="scientific">Nitrincola tibetensis</name>
    <dbReference type="NCBI Taxonomy" id="2219697"/>
    <lineage>
        <taxon>Bacteria</taxon>
        <taxon>Pseudomonadati</taxon>
        <taxon>Pseudomonadota</taxon>
        <taxon>Gammaproteobacteria</taxon>
        <taxon>Oceanospirillales</taxon>
        <taxon>Oceanospirillaceae</taxon>
        <taxon>Nitrincola</taxon>
    </lineage>
</organism>
<name>A0A364NN72_9GAMM</name>